<feature type="compositionally biased region" description="Low complexity" evidence="1">
    <location>
        <begin position="75"/>
        <end position="87"/>
    </location>
</feature>
<keyword evidence="3" id="KW-1185">Reference proteome</keyword>
<feature type="compositionally biased region" description="Polar residues" evidence="1">
    <location>
        <begin position="88"/>
        <end position="108"/>
    </location>
</feature>
<sequence>MLISAALQEPWWSARSVVDMDAIRLKENEDAPDTVIAYHKCKTGVRVSGYEFKSGGIKDQFLQAMRSYRVLAGAESNSSSAPNENTSQLNESDSGLQESDATFSQYDSLENRPHKLVRRQNNTWSQISTLPETQDVTSTLAETQEVSQSSTLFLTNNTVDDTPNKPEAKRPPDSPPPELTRLLKKRKTELGIPVEVDISVFLRLCLLDPTFPEFVEKIEQELCDVLKAD</sequence>
<feature type="compositionally biased region" description="Basic and acidic residues" evidence="1">
    <location>
        <begin position="162"/>
        <end position="172"/>
    </location>
</feature>
<proteinExistence type="predicted"/>
<reference evidence="2 3" key="1">
    <citation type="submission" date="2011-02" db="EMBL/GenBank/DDBJ databases">
        <title>The Genome Sequence of Sphaeroforma arctica JP610.</title>
        <authorList>
            <consortium name="The Broad Institute Genome Sequencing Platform"/>
            <person name="Russ C."/>
            <person name="Cuomo C."/>
            <person name="Young S.K."/>
            <person name="Zeng Q."/>
            <person name="Gargeya S."/>
            <person name="Alvarado L."/>
            <person name="Berlin A."/>
            <person name="Chapman S.B."/>
            <person name="Chen Z."/>
            <person name="Freedman E."/>
            <person name="Gellesch M."/>
            <person name="Goldberg J."/>
            <person name="Griggs A."/>
            <person name="Gujja S."/>
            <person name="Heilman E."/>
            <person name="Heiman D."/>
            <person name="Howarth C."/>
            <person name="Mehta T."/>
            <person name="Neiman D."/>
            <person name="Pearson M."/>
            <person name="Roberts A."/>
            <person name="Saif S."/>
            <person name="Shea T."/>
            <person name="Shenoy N."/>
            <person name="Sisk P."/>
            <person name="Stolte C."/>
            <person name="Sykes S."/>
            <person name="White J."/>
            <person name="Yandava C."/>
            <person name="Burger G."/>
            <person name="Gray M.W."/>
            <person name="Holland P.W.H."/>
            <person name="King N."/>
            <person name="Lang F.B.F."/>
            <person name="Roger A.J."/>
            <person name="Ruiz-Trillo I."/>
            <person name="Haas B."/>
            <person name="Nusbaum C."/>
            <person name="Birren B."/>
        </authorList>
    </citation>
    <scope>NUCLEOTIDE SEQUENCE [LARGE SCALE GENOMIC DNA]</scope>
    <source>
        <strain evidence="2 3">JP610</strain>
    </source>
</reference>
<dbReference type="Proteomes" id="UP000054560">
    <property type="component" value="Unassembled WGS sequence"/>
</dbReference>
<evidence type="ECO:0000313" key="3">
    <source>
        <dbReference type="Proteomes" id="UP000054560"/>
    </source>
</evidence>
<organism evidence="2 3">
    <name type="scientific">Sphaeroforma arctica JP610</name>
    <dbReference type="NCBI Taxonomy" id="667725"/>
    <lineage>
        <taxon>Eukaryota</taxon>
        <taxon>Ichthyosporea</taxon>
        <taxon>Ichthyophonida</taxon>
        <taxon>Sphaeroforma</taxon>
    </lineage>
</organism>
<dbReference type="EMBL" id="KQ242458">
    <property type="protein sequence ID" value="KNC78608.1"/>
    <property type="molecule type" value="Genomic_DNA"/>
</dbReference>
<protein>
    <submittedName>
        <fullName evidence="2">Uncharacterized protein</fullName>
    </submittedName>
</protein>
<dbReference type="OrthoDB" id="6479200at2759"/>
<accession>A0A0L0FRM0</accession>
<gene>
    <name evidence="2" type="ORF">SARC_08967</name>
</gene>
<name>A0A0L0FRM0_9EUKA</name>
<feature type="region of interest" description="Disordered" evidence="1">
    <location>
        <begin position="75"/>
        <end position="112"/>
    </location>
</feature>
<dbReference type="AlphaFoldDB" id="A0A0L0FRM0"/>
<evidence type="ECO:0000313" key="2">
    <source>
        <dbReference type="EMBL" id="KNC78608.1"/>
    </source>
</evidence>
<dbReference type="GeneID" id="25909471"/>
<evidence type="ECO:0000256" key="1">
    <source>
        <dbReference type="SAM" id="MobiDB-lite"/>
    </source>
</evidence>
<feature type="region of interest" description="Disordered" evidence="1">
    <location>
        <begin position="155"/>
        <end position="178"/>
    </location>
</feature>
<dbReference type="RefSeq" id="XP_014152510.1">
    <property type="nucleotide sequence ID" value="XM_014297035.1"/>
</dbReference>